<feature type="transmembrane region" description="Helical" evidence="1">
    <location>
        <begin position="29"/>
        <end position="45"/>
    </location>
</feature>
<organism evidence="2 3">
    <name type="scientific">Nyssa sinensis</name>
    <dbReference type="NCBI Taxonomy" id="561372"/>
    <lineage>
        <taxon>Eukaryota</taxon>
        <taxon>Viridiplantae</taxon>
        <taxon>Streptophyta</taxon>
        <taxon>Embryophyta</taxon>
        <taxon>Tracheophyta</taxon>
        <taxon>Spermatophyta</taxon>
        <taxon>Magnoliopsida</taxon>
        <taxon>eudicotyledons</taxon>
        <taxon>Gunneridae</taxon>
        <taxon>Pentapetalae</taxon>
        <taxon>asterids</taxon>
        <taxon>Cornales</taxon>
        <taxon>Nyssaceae</taxon>
        <taxon>Nyssa</taxon>
    </lineage>
</organism>
<keyword evidence="1" id="KW-1133">Transmembrane helix</keyword>
<name>A0A5J5BLW4_9ASTE</name>
<evidence type="ECO:0000313" key="2">
    <source>
        <dbReference type="EMBL" id="KAA8544103.1"/>
    </source>
</evidence>
<sequence>MIQILVLEKNFQQHLCLILHTNKIFSVRFFWRILLGGLGIGLLLPQDKLLKLLIGFSRATTSVQSGLSI</sequence>
<keyword evidence="1" id="KW-0812">Transmembrane</keyword>
<evidence type="ECO:0000256" key="1">
    <source>
        <dbReference type="SAM" id="Phobius"/>
    </source>
</evidence>
<dbReference type="AlphaFoldDB" id="A0A5J5BLW4"/>
<proteinExistence type="predicted"/>
<keyword evidence="3" id="KW-1185">Reference proteome</keyword>
<evidence type="ECO:0000313" key="3">
    <source>
        <dbReference type="Proteomes" id="UP000325577"/>
    </source>
</evidence>
<reference evidence="2 3" key="1">
    <citation type="submission" date="2019-09" db="EMBL/GenBank/DDBJ databases">
        <title>A chromosome-level genome assembly of the Chinese tupelo Nyssa sinensis.</title>
        <authorList>
            <person name="Yang X."/>
            <person name="Kang M."/>
            <person name="Yang Y."/>
            <person name="Xiong H."/>
            <person name="Wang M."/>
            <person name="Zhang Z."/>
            <person name="Wang Z."/>
            <person name="Wu H."/>
            <person name="Ma T."/>
            <person name="Liu J."/>
            <person name="Xi Z."/>
        </authorList>
    </citation>
    <scope>NUCLEOTIDE SEQUENCE [LARGE SCALE GENOMIC DNA]</scope>
    <source>
        <strain evidence="2">J267</strain>
        <tissue evidence="2">Leaf</tissue>
    </source>
</reference>
<dbReference type="Proteomes" id="UP000325577">
    <property type="component" value="Linkage Group LG11"/>
</dbReference>
<dbReference type="EMBL" id="CM018034">
    <property type="protein sequence ID" value="KAA8544103.1"/>
    <property type="molecule type" value="Genomic_DNA"/>
</dbReference>
<keyword evidence="1" id="KW-0472">Membrane</keyword>
<gene>
    <name evidence="2" type="ORF">F0562_022115</name>
</gene>
<protein>
    <submittedName>
        <fullName evidence="2">Uncharacterized protein</fullName>
    </submittedName>
</protein>
<accession>A0A5J5BLW4</accession>